<evidence type="ECO:0000313" key="1">
    <source>
        <dbReference type="Proteomes" id="UP000887580"/>
    </source>
</evidence>
<dbReference type="WBParaSite" id="PS1159_v2.g15135.t1">
    <property type="protein sequence ID" value="PS1159_v2.g15135.t1"/>
    <property type="gene ID" value="PS1159_v2.g15135"/>
</dbReference>
<protein>
    <submittedName>
        <fullName evidence="2">Uncharacterized protein</fullName>
    </submittedName>
</protein>
<evidence type="ECO:0000313" key="2">
    <source>
        <dbReference type="WBParaSite" id="PS1159_v2.g15135.t1"/>
    </source>
</evidence>
<dbReference type="Proteomes" id="UP000887580">
    <property type="component" value="Unplaced"/>
</dbReference>
<organism evidence="1 2">
    <name type="scientific">Panagrolaimus sp. PS1159</name>
    <dbReference type="NCBI Taxonomy" id="55785"/>
    <lineage>
        <taxon>Eukaryota</taxon>
        <taxon>Metazoa</taxon>
        <taxon>Ecdysozoa</taxon>
        <taxon>Nematoda</taxon>
        <taxon>Chromadorea</taxon>
        <taxon>Rhabditida</taxon>
        <taxon>Tylenchina</taxon>
        <taxon>Panagrolaimomorpha</taxon>
        <taxon>Panagrolaimoidea</taxon>
        <taxon>Panagrolaimidae</taxon>
        <taxon>Panagrolaimus</taxon>
    </lineage>
</organism>
<sequence length="265" mass="30385">MPSLNRELLFDIGRKLVEDNEQDAVYRYGLSGKASFEILRNIFASVKVLKLFNDHYAIGWDNRKLCRFNFNGPHLKLLLNYVGEPVKDLHLGCKNMPMYSSVISKVISAKNISSFTADVKSDYIFASVLFASISNTLEEVKIPHNFLHEKFVQLPLTFDTVTILDNQMADGTVFNFKRVSLTISSDFCAKMSSFTNLSFTSNISQSAAFADVNLLFIMKNLWFLDGTYDFDKQNDDGPLLKCYHKTFTFDKSHDTVFEIRIDQRR</sequence>
<proteinExistence type="predicted"/>
<accession>A0AC35F9B4</accession>
<name>A0AC35F9B4_9BILA</name>
<reference evidence="2" key="1">
    <citation type="submission" date="2022-11" db="UniProtKB">
        <authorList>
            <consortium name="WormBaseParasite"/>
        </authorList>
    </citation>
    <scope>IDENTIFICATION</scope>
</reference>